<accession>A0A7T8HIX5</accession>
<dbReference type="InterPro" id="IPR036465">
    <property type="entry name" value="vWFA_dom_sf"/>
</dbReference>
<organism evidence="1 2">
    <name type="scientific">Caligus rogercresseyi</name>
    <name type="common">Sea louse</name>
    <dbReference type="NCBI Taxonomy" id="217165"/>
    <lineage>
        <taxon>Eukaryota</taxon>
        <taxon>Metazoa</taxon>
        <taxon>Ecdysozoa</taxon>
        <taxon>Arthropoda</taxon>
        <taxon>Crustacea</taxon>
        <taxon>Multicrustacea</taxon>
        <taxon>Hexanauplia</taxon>
        <taxon>Copepoda</taxon>
        <taxon>Siphonostomatoida</taxon>
        <taxon>Caligidae</taxon>
        <taxon>Caligus</taxon>
    </lineage>
</organism>
<dbReference type="AlphaFoldDB" id="A0A7T8HIX5"/>
<dbReference type="Proteomes" id="UP000595437">
    <property type="component" value="Chromosome 8"/>
</dbReference>
<name>A0A7T8HIX5_CALRO</name>
<sequence length="797" mass="88413">QNILCNGRSIREVIDEASSESNTTLPYAPPTFNFIYPQKELLTLILDRSQTSHWDLLQKALFQFIARLPLGVYLSVITYGTKDASLNLPPTLITSANRAGLHGRIPRRALEDGGDAESSPLAPCLSCGIDMALKESSDMEELSPVWILATGGSTNTFLQRVPRMDEVKASNITVYAISTASDESYLQDLTTNHFIVAPELSELSSALNTVLKLSTQRSIIHFHKETLLLNNSRNADELLLGNFVVEDKLRKNLWIQVTALDERDIEYFEILSPTEKSIPSPHMSMPGIWSYGIKLYYYTETENETYPVHVEVLGEANEDDAVILDSWVTTDVSQEVPKVYVYARVTLGEHIPVLNADVQALIYPPNSEEGITLTLRDSGTGYPDITGSDGIYSAYFTGFADASGYYRMTVTAGHNGGKALTPKIISRLESEFMEAEESVPCCGSSKQVDFTVPMTPFKRLSLPPSFYVETPANFYARHGSSNDDDFFPPSRITDFALDSYEDSDSLFVHLKWTAPGGDYDTGMAFRYEIRCYTNKEALRDENFSEMSIPVHATLIPSPESYGTPQTCTVGVPWVNEVFYYAIVAYDESGNRGRISNTIAVFIKEEEATTVPIIAIEVDKEEIAFYSGSDPWDFKILPLHFPRKGLEDGSHTTTSSLSGTLKKIMALPDVTPEKGNLWTTESSCKRGIQARASNGDLSGNPRVHRVDETQSTKVTEYYDSSESVSENNNLLVSVPRISVMEDYSIYRDLSHLSSAKSHFSLGIPADLGGKQIPGNVFVTTVPNMLSEAPRKPRHESLV</sequence>
<feature type="non-terminal residue" evidence="1">
    <location>
        <position position="797"/>
    </location>
</feature>
<dbReference type="Gene3D" id="3.40.50.410">
    <property type="entry name" value="von Willebrand factor, type A domain"/>
    <property type="match status" value="1"/>
</dbReference>
<gene>
    <name evidence="1" type="ORF">FKW44_012114</name>
</gene>
<evidence type="ECO:0000313" key="2">
    <source>
        <dbReference type="Proteomes" id="UP000595437"/>
    </source>
</evidence>
<dbReference type="GO" id="GO:0032991">
    <property type="term" value="C:protein-containing complex"/>
    <property type="evidence" value="ECO:0007669"/>
    <property type="project" value="UniProtKB-ARBA"/>
</dbReference>
<reference evidence="2" key="1">
    <citation type="submission" date="2021-01" db="EMBL/GenBank/DDBJ databases">
        <title>Caligus Genome Assembly.</title>
        <authorList>
            <person name="Gallardo-Escarate C."/>
        </authorList>
    </citation>
    <scope>NUCLEOTIDE SEQUENCE [LARGE SCALE GENOMIC DNA]</scope>
</reference>
<evidence type="ECO:0008006" key="3">
    <source>
        <dbReference type="Google" id="ProtNLM"/>
    </source>
</evidence>
<keyword evidence="2" id="KW-1185">Reference proteome</keyword>
<protein>
    <recommendedName>
        <fullName evidence="3">Calcium-activated chloride channel regulator 2</fullName>
    </recommendedName>
</protein>
<dbReference type="EMBL" id="CP045897">
    <property type="protein sequence ID" value="QQP50938.1"/>
    <property type="molecule type" value="Genomic_DNA"/>
</dbReference>
<dbReference type="OrthoDB" id="6372467at2759"/>
<evidence type="ECO:0000313" key="1">
    <source>
        <dbReference type="EMBL" id="QQP50938.1"/>
    </source>
</evidence>
<dbReference type="SUPFAM" id="SSF53300">
    <property type="entry name" value="vWA-like"/>
    <property type="match status" value="1"/>
</dbReference>
<proteinExistence type="predicted"/>